<keyword evidence="1" id="KW-1133">Transmembrane helix</keyword>
<protein>
    <recommendedName>
        <fullName evidence="4">DUF2065 domain-containing protein</fullName>
    </recommendedName>
</protein>
<evidence type="ECO:0008006" key="4">
    <source>
        <dbReference type="Google" id="ProtNLM"/>
    </source>
</evidence>
<keyword evidence="3" id="KW-1185">Reference proteome</keyword>
<keyword evidence="1" id="KW-0472">Membrane</keyword>
<dbReference type="InterPro" id="IPR019201">
    <property type="entry name" value="DUF2065"/>
</dbReference>
<organism evidence="2 3">
    <name type="scientific">Primorskyibacter flagellatus</name>
    <dbReference type="NCBI Taxonomy" id="1387277"/>
    <lineage>
        <taxon>Bacteria</taxon>
        <taxon>Pseudomonadati</taxon>
        <taxon>Pseudomonadota</taxon>
        <taxon>Alphaproteobacteria</taxon>
        <taxon>Rhodobacterales</taxon>
        <taxon>Roseobacteraceae</taxon>
        <taxon>Primorskyibacter</taxon>
    </lineage>
</organism>
<accession>A0A1W2DS87</accession>
<dbReference type="RefSeq" id="WP_328588523.1">
    <property type="nucleotide sequence ID" value="NZ_FWYD01000017.1"/>
</dbReference>
<dbReference type="EMBL" id="FWYD01000017">
    <property type="protein sequence ID" value="SMD00395.1"/>
    <property type="molecule type" value="Genomic_DNA"/>
</dbReference>
<evidence type="ECO:0000313" key="2">
    <source>
        <dbReference type="EMBL" id="SMD00395.1"/>
    </source>
</evidence>
<evidence type="ECO:0000313" key="3">
    <source>
        <dbReference type="Proteomes" id="UP000192330"/>
    </source>
</evidence>
<dbReference type="Proteomes" id="UP000192330">
    <property type="component" value="Unassembled WGS sequence"/>
</dbReference>
<gene>
    <name evidence="2" type="ORF">SAMN06295998_11767</name>
</gene>
<feature type="transmembrane region" description="Helical" evidence="1">
    <location>
        <begin position="6"/>
        <end position="23"/>
    </location>
</feature>
<dbReference type="AlphaFoldDB" id="A0A1W2DS87"/>
<feature type="transmembrane region" description="Helical" evidence="1">
    <location>
        <begin position="44"/>
        <end position="63"/>
    </location>
</feature>
<evidence type="ECO:0000256" key="1">
    <source>
        <dbReference type="SAM" id="Phobius"/>
    </source>
</evidence>
<sequence length="65" mass="7062">MIETLILAIGLVLIVEGLAWLLAPSLIETLLEALRSLDIDARRLVGLTAIAIGALFLWASFWMGI</sequence>
<proteinExistence type="predicted"/>
<name>A0A1W2DS87_9RHOB</name>
<dbReference type="STRING" id="1387277.SAMN06295998_11767"/>
<reference evidence="2 3" key="1">
    <citation type="submission" date="2017-04" db="EMBL/GenBank/DDBJ databases">
        <authorList>
            <person name="Afonso C.L."/>
            <person name="Miller P.J."/>
            <person name="Scott M.A."/>
            <person name="Spackman E."/>
            <person name="Goraichik I."/>
            <person name="Dimitrov K.M."/>
            <person name="Suarez D.L."/>
            <person name="Swayne D.E."/>
        </authorList>
    </citation>
    <scope>NUCLEOTIDE SEQUENCE [LARGE SCALE GENOMIC DNA]</scope>
    <source>
        <strain evidence="2 3">CGMCC 1.12644</strain>
    </source>
</reference>
<dbReference type="Pfam" id="PF09838">
    <property type="entry name" value="DUF2065"/>
    <property type="match status" value="1"/>
</dbReference>
<keyword evidence="1" id="KW-0812">Transmembrane</keyword>